<dbReference type="Pfam" id="PF00153">
    <property type="entry name" value="Mito_carr"/>
    <property type="match status" value="3"/>
</dbReference>
<dbReference type="InterPro" id="IPR052217">
    <property type="entry name" value="Mito/Peroxisomal_Carrier"/>
</dbReference>
<keyword evidence="7 9" id="KW-0472">Membrane</keyword>
<dbReference type="EMBL" id="BDGX01000033">
    <property type="protein sequence ID" value="GAV52104.1"/>
    <property type="molecule type" value="Genomic_DNA"/>
</dbReference>
<evidence type="ECO:0000313" key="13">
    <source>
        <dbReference type="Proteomes" id="UP000187013"/>
    </source>
</evidence>
<evidence type="ECO:0008006" key="14">
    <source>
        <dbReference type="Google" id="ProtNLM"/>
    </source>
</evidence>
<gene>
    <name evidence="12" type="ORF">ZYGR_0AG00950</name>
</gene>
<evidence type="ECO:0000256" key="6">
    <source>
        <dbReference type="ARBA" id="ARBA00022989"/>
    </source>
</evidence>
<name>A0A1Q3A8P9_ZYGRO</name>
<evidence type="ECO:0000256" key="10">
    <source>
        <dbReference type="RuleBase" id="RU000488"/>
    </source>
</evidence>
<organism evidence="12 13">
    <name type="scientific">Zygosaccharomyces rouxii</name>
    <dbReference type="NCBI Taxonomy" id="4956"/>
    <lineage>
        <taxon>Eukaryota</taxon>
        <taxon>Fungi</taxon>
        <taxon>Dikarya</taxon>
        <taxon>Ascomycota</taxon>
        <taxon>Saccharomycotina</taxon>
        <taxon>Saccharomycetes</taxon>
        <taxon>Saccharomycetales</taxon>
        <taxon>Saccharomycetaceae</taxon>
        <taxon>Zygosaccharomyces</taxon>
    </lineage>
</organism>
<accession>A0A1Q3A8P9</accession>
<dbReference type="SUPFAM" id="SSF103506">
    <property type="entry name" value="Mitochondrial carrier"/>
    <property type="match status" value="1"/>
</dbReference>
<evidence type="ECO:0000256" key="1">
    <source>
        <dbReference type="ARBA" id="ARBA00004585"/>
    </source>
</evidence>
<keyword evidence="8" id="KW-0576">Peroxisome</keyword>
<dbReference type="GO" id="GO:0005347">
    <property type="term" value="F:ATP transmembrane transporter activity"/>
    <property type="evidence" value="ECO:0007669"/>
    <property type="project" value="TreeGrafter"/>
</dbReference>
<proteinExistence type="inferred from homology"/>
<dbReference type="GO" id="GO:0015230">
    <property type="term" value="F:FAD transmembrane transporter activity"/>
    <property type="evidence" value="ECO:0007669"/>
    <property type="project" value="TreeGrafter"/>
</dbReference>
<sequence>MSKDELEVSELASAIAGAGGGALSMTLTYPLVTITTKLQAEEKISQREGREKRSAAEVIKELFKEHGITGFYNGLESAIYGMTITNFVYYYFYEWATKSVKRVCQHDQLSTLESMFTGAVAGSATAITSNPIWVANTRMTVTKSHKTTLATILEIVEKDGVATLFNGIKPALVLVVNPIIQYTAFEKLKNVVLSKSKSDKKVLSPGWALIFGAVGKLLATSLTYPYVTLKTRRHLENEKNSGNGDSFFQLVKREGISGLYNGISYKLTQSIFTAAFLFYFKEGLTGWAVRILKFIRQLLLGRSRLQLKLTNK</sequence>
<comment type="caution">
    <text evidence="12">The sequence shown here is derived from an EMBL/GenBank/DDBJ whole genome shotgun (WGS) entry which is preliminary data.</text>
</comment>
<feature type="transmembrane region" description="Helical" evidence="11">
    <location>
        <begin position="206"/>
        <end position="227"/>
    </location>
</feature>
<keyword evidence="4 9" id="KW-0812">Transmembrane</keyword>
<dbReference type="GO" id="GO:0015228">
    <property type="term" value="F:coenzyme A transmembrane transporter activity"/>
    <property type="evidence" value="ECO:0007669"/>
    <property type="project" value="TreeGrafter"/>
</dbReference>
<dbReference type="GO" id="GO:0051724">
    <property type="term" value="F:NAD transmembrane transporter activity"/>
    <property type="evidence" value="ECO:0007669"/>
    <property type="project" value="TreeGrafter"/>
</dbReference>
<evidence type="ECO:0000256" key="5">
    <source>
        <dbReference type="ARBA" id="ARBA00022737"/>
    </source>
</evidence>
<comment type="subcellular location">
    <subcellularLocation>
        <location evidence="1">Peroxisome membrane</location>
        <topology evidence="1">Multi-pass membrane protein</topology>
    </subcellularLocation>
</comment>
<dbReference type="GO" id="GO:0080122">
    <property type="term" value="F:AMP transmembrane transporter activity"/>
    <property type="evidence" value="ECO:0007669"/>
    <property type="project" value="TreeGrafter"/>
</dbReference>
<keyword evidence="6 11" id="KW-1133">Transmembrane helix</keyword>
<dbReference type="GO" id="GO:0044610">
    <property type="term" value="F:FMN transmembrane transporter activity"/>
    <property type="evidence" value="ECO:0007669"/>
    <property type="project" value="TreeGrafter"/>
</dbReference>
<dbReference type="PROSITE" id="PS50920">
    <property type="entry name" value="SOLCAR"/>
    <property type="match status" value="3"/>
</dbReference>
<evidence type="ECO:0000256" key="4">
    <source>
        <dbReference type="ARBA" id="ARBA00022692"/>
    </source>
</evidence>
<feature type="repeat" description="Solcar" evidence="9">
    <location>
        <begin position="203"/>
        <end position="287"/>
    </location>
</feature>
<evidence type="ECO:0000256" key="7">
    <source>
        <dbReference type="ARBA" id="ARBA00023136"/>
    </source>
</evidence>
<keyword evidence="3 10" id="KW-0813">Transport</keyword>
<dbReference type="Gene3D" id="1.50.40.10">
    <property type="entry name" value="Mitochondrial carrier domain"/>
    <property type="match status" value="2"/>
</dbReference>
<evidence type="ECO:0000256" key="3">
    <source>
        <dbReference type="ARBA" id="ARBA00022448"/>
    </source>
</evidence>
<reference evidence="12 13" key="1">
    <citation type="submission" date="2016-08" db="EMBL/GenBank/DDBJ databases">
        <title>Draft genome sequence of allopolyploid Zygosaccharomyces rouxii.</title>
        <authorList>
            <person name="Watanabe J."/>
            <person name="Uehara K."/>
            <person name="Mogi Y."/>
            <person name="Tsukioka Y."/>
        </authorList>
    </citation>
    <scope>NUCLEOTIDE SEQUENCE [LARGE SCALE GENOMIC DNA]</scope>
    <source>
        <strain evidence="12 13">NBRC 110957</strain>
    </source>
</reference>
<evidence type="ECO:0000256" key="8">
    <source>
        <dbReference type="ARBA" id="ARBA00023140"/>
    </source>
</evidence>
<dbReference type="PANTHER" id="PTHR45939:SF5">
    <property type="entry name" value="PEROXISOMAL MEMBRANE PROTEIN PMP34"/>
    <property type="match status" value="1"/>
</dbReference>
<dbReference type="PANTHER" id="PTHR45939">
    <property type="entry name" value="PEROXISOMAL MEMBRANE PROTEIN PMP34-RELATED"/>
    <property type="match status" value="1"/>
</dbReference>
<feature type="repeat" description="Solcar" evidence="9">
    <location>
        <begin position="8"/>
        <end position="99"/>
    </location>
</feature>
<dbReference type="GO" id="GO:0015217">
    <property type="term" value="F:ADP transmembrane transporter activity"/>
    <property type="evidence" value="ECO:0007669"/>
    <property type="project" value="TreeGrafter"/>
</dbReference>
<dbReference type="InterPro" id="IPR023395">
    <property type="entry name" value="MCP_dom_sf"/>
</dbReference>
<comment type="similarity">
    <text evidence="2 10">Belongs to the mitochondrial carrier (TC 2.A.29) family.</text>
</comment>
<keyword evidence="5" id="KW-0677">Repeat</keyword>
<feature type="repeat" description="Solcar" evidence="9">
    <location>
        <begin position="109"/>
        <end position="191"/>
    </location>
</feature>
<evidence type="ECO:0000313" key="12">
    <source>
        <dbReference type="EMBL" id="GAV52104.1"/>
    </source>
</evidence>
<evidence type="ECO:0000256" key="2">
    <source>
        <dbReference type="ARBA" id="ARBA00006375"/>
    </source>
</evidence>
<dbReference type="AlphaFoldDB" id="A0A1Q3A8P9"/>
<dbReference type="Proteomes" id="UP000187013">
    <property type="component" value="Unassembled WGS sequence"/>
</dbReference>
<protein>
    <recommendedName>
        <fullName evidence="14">Peroxisomal membrane protein PMP47B</fullName>
    </recommendedName>
</protein>
<dbReference type="GO" id="GO:0005778">
    <property type="term" value="C:peroxisomal membrane"/>
    <property type="evidence" value="ECO:0007669"/>
    <property type="project" value="UniProtKB-SubCell"/>
</dbReference>
<evidence type="ECO:0000256" key="9">
    <source>
        <dbReference type="PROSITE-ProRule" id="PRU00282"/>
    </source>
</evidence>
<dbReference type="OrthoDB" id="2019556at2759"/>
<evidence type="ECO:0000256" key="11">
    <source>
        <dbReference type="SAM" id="Phobius"/>
    </source>
</evidence>
<dbReference type="InterPro" id="IPR018108">
    <property type="entry name" value="MCP_transmembrane"/>
</dbReference>